<accession>A0AAX6GTB0</accession>
<dbReference type="EMBL" id="JANAVB010016600">
    <property type="protein sequence ID" value="KAJ6831575.1"/>
    <property type="molecule type" value="Genomic_DNA"/>
</dbReference>
<comment type="caution">
    <text evidence="1">The sequence shown here is derived from an EMBL/GenBank/DDBJ whole genome shotgun (WGS) entry which is preliminary data.</text>
</comment>
<evidence type="ECO:0000313" key="1">
    <source>
        <dbReference type="EMBL" id="KAJ6831575.1"/>
    </source>
</evidence>
<protein>
    <submittedName>
        <fullName evidence="1">Uncharacterized protein</fullName>
    </submittedName>
</protein>
<name>A0AAX6GTB0_IRIPA</name>
<proteinExistence type="predicted"/>
<reference evidence="1" key="2">
    <citation type="submission" date="2023-04" db="EMBL/GenBank/DDBJ databases">
        <authorList>
            <person name="Bruccoleri R.E."/>
            <person name="Oakeley E.J."/>
            <person name="Faust A.-M."/>
            <person name="Dessus-Babus S."/>
            <person name="Altorfer M."/>
            <person name="Burckhardt D."/>
            <person name="Oertli M."/>
            <person name="Naumann U."/>
            <person name="Petersen F."/>
            <person name="Wong J."/>
        </authorList>
    </citation>
    <scope>NUCLEOTIDE SEQUENCE</scope>
    <source>
        <strain evidence="1">GSM-AAB239-AS_SAM_17_03QT</strain>
        <tissue evidence="1">Leaf</tissue>
    </source>
</reference>
<reference evidence="1" key="1">
    <citation type="journal article" date="2023" name="GigaByte">
        <title>Genome assembly of the bearded iris, Iris pallida Lam.</title>
        <authorList>
            <person name="Bruccoleri R.E."/>
            <person name="Oakeley E.J."/>
            <person name="Faust A.M.E."/>
            <person name="Altorfer M."/>
            <person name="Dessus-Babus S."/>
            <person name="Burckhardt D."/>
            <person name="Oertli M."/>
            <person name="Naumann U."/>
            <person name="Petersen F."/>
            <person name="Wong J."/>
        </authorList>
    </citation>
    <scope>NUCLEOTIDE SEQUENCE</scope>
    <source>
        <strain evidence="1">GSM-AAB239-AS_SAM_17_03QT</strain>
    </source>
</reference>
<sequence>MAPKSRCGCNARRSVKEDPGDVCKAFALGLSGSAVEEAGVGGGREQHWGRVTHRDSFGGTGYQNVTAWITNFASFSNRTGNLLASTYITTTSVNTIVKILNPAR</sequence>
<keyword evidence="2" id="KW-1185">Reference proteome</keyword>
<dbReference type="AlphaFoldDB" id="A0AAX6GTB0"/>
<dbReference type="Proteomes" id="UP001140949">
    <property type="component" value="Unassembled WGS sequence"/>
</dbReference>
<gene>
    <name evidence="1" type="ORF">M6B38_348290</name>
</gene>
<organism evidence="1 2">
    <name type="scientific">Iris pallida</name>
    <name type="common">Sweet iris</name>
    <dbReference type="NCBI Taxonomy" id="29817"/>
    <lineage>
        <taxon>Eukaryota</taxon>
        <taxon>Viridiplantae</taxon>
        <taxon>Streptophyta</taxon>
        <taxon>Embryophyta</taxon>
        <taxon>Tracheophyta</taxon>
        <taxon>Spermatophyta</taxon>
        <taxon>Magnoliopsida</taxon>
        <taxon>Liliopsida</taxon>
        <taxon>Asparagales</taxon>
        <taxon>Iridaceae</taxon>
        <taxon>Iridoideae</taxon>
        <taxon>Irideae</taxon>
        <taxon>Iris</taxon>
    </lineage>
</organism>
<evidence type="ECO:0000313" key="2">
    <source>
        <dbReference type="Proteomes" id="UP001140949"/>
    </source>
</evidence>